<feature type="compositionally biased region" description="Polar residues" evidence="1">
    <location>
        <begin position="86"/>
        <end position="97"/>
    </location>
</feature>
<protein>
    <recommendedName>
        <fullName evidence="5">Serine-rich protein</fullName>
    </recommendedName>
</protein>
<feature type="compositionally biased region" description="Basic and acidic residues" evidence="1">
    <location>
        <begin position="36"/>
        <end position="48"/>
    </location>
</feature>
<feature type="region of interest" description="Disordered" evidence="1">
    <location>
        <begin position="525"/>
        <end position="548"/>
    </location>
</feature>
<dbReference type="OrthoDB" id="4153178at2759"/>
<keyword evidence="2" id="KW-0472">Membrane</keyword>
<keyword evidence="2" id="KW-0812">Transmembrane</keyword>
<reference evidence="3 4" key="1">
    <citation type="submission" date="2018-08" db="EMBL/GenBank/DDBJ databases">
        <title>Draft genome sequences of two Aspergillus turcosus clinical strains isolated from bronchoalveolar lavage fluid: one azole-susceptible and the other azole-resistant.</title>
        <authorList>
            <person name="Parent-Michaud M."/>
            <person name="Dufresne P.J."/>
            <person name="Fournier E."/>
            <person name="Martineau C."/>
            <person name="Moreira S."/>
            <person name="Perkins V."/>
            <person name="De Repentigny L."/>
            <person name="Dufresne S.F."/>
        </authorList>
    </citation>
    <scope>NUCLEOTIDE SEQUENCE [LARGE SCALE GENOMIC DNA]</scope>
    <source>
        <strain evidence="3">HMR AF 1038</strain>
    </source>
</reference>
<feature type="transmembrane region" description="Helical" evidence="2">
    <location>
        <begin position="615"/>
        <end position="636"/>
    </location>
</feature>
<feature type="compositionally biased region" description="Polar residues" evidence="1">
    <location>
        <begin position="525"/>
        <end position="539"/>
    </location>
</feature>
<proteinExistence type="predicted"/>
<comment type="caution">
    <text evidence="3">The sequence shown here is derived from an EMBL/GenBank/DDBJ whole genome shotgun (WGS) entry which is preliminary data.</text>
</comment>
<feature type="compositionally biased region" description="Polar residues" evidence="1">
    <location>
        <begin position="22"/>
        <end position="32"/>
    </location>
</feature>
<evidence type="ECO:0000313" key="4">
    <source>
        <dbReference type="Proteomes" id="UP000215289"/>
    </source>
</evidence>
<feature type="region of interest" description="Disordered" evidence="1">
    <location>
        <begin position="433"/>
        <end position="475"/>
    </location>
</feature>
<feature type="compositionally biased region" description="Low complexity" evidence="1">
    <location>
        <begin position="306"/>
        <end position="318"/>
    </location>
</feature>
<feature type="compositionally biased region" description="Polar residues" evidence="1">
    <location>
        <begin position="186"/>
        <end position="207"/>
    </location>
</feature>
<dbReference type="Proteomes" id="UP000215289">
    <property type="component" value="Unassembled WGS sequence"/>
</dbReference>
<feature type="region of interest" description="Disordered" evidence="1">
    <location>
        <begin position="1"/>
        <end position="320"/>
    </location>
</feature>
<dbReference type="AlphaFoldDB" id="A0A3R7IHG7"/>
<organism evidence="3 4">
    <name type="scientific">Aspergillus turcosus</name>
    <dbReference type="NCBI Taxonomy" id="1245748"/>
    <lineage>
        <taxon>Eukaryota</taxon>
        <taxon>Fungi</taxon>
        <taxon>Dikarya</taxon>
        <taxon>Ascomycota</taxon>
        <taxon>Pezizomycotina</taxon>
        <taxon>Eurotiomycetes</taxon>
        <taxon>Eurotiomycetidae</taxon>
        <taxon>Eurotiales</taxon>
        <taxon>Aspergillaceae</taxon>
        <taxon>Aspergillus</taxon>
        <taxon>Aspergillus subgen. Fumigati</taxon>
    </lineage>
</organism>
<feature type="transmembrane region" description="Helical" evidence="2">
    <location>
        <begin position="679"/>
        <end position="701"/>
    </location>
</feature>
<name>A0A3R7IHG7_9EURO</name>
<evidence type="ECO:0000256" key="2">
    <source>
        <dbReference type="SAM" id="Phobius"/>
    </source>
</evidence>
<feature type="compositionally biased region" description="Polar residues" evidence="1">
    <location>
        <begin position="115"/>
        <end position="127"/>
    </location>
</feature>
<feature type="compositionally biased region" description="Polar residues" evidence="1">
    <location>
        <begin position="339"/>
        <end position="365"/>
    </location>
</feature>
<feature type="region of interest" description="Disordered" evidence="1">
    <location>
        <begin position="339"/>
        <end position="371"/>
    </location>
</feature>
<feature type="region of interest" description="Disordered" evidence="1">
    <location>
        <begin position="392"/>
        <end position="414"/>
    </location>
</feature>
<evidence type="ECO:0008006" key="5">
    <source>
        <dbReference type="Google" id="ProtNLM"/>
    </source>
</evidence>
<gene>
    <name evidence="3" type="ORF">CFD26_102198</name>
</gene>
<feature type="compositionally biased region" description="Polar residues" evidence="1">
    <location>
        <begin position="1"/>
        <end position="10"/>
    </location>
</feature>
<feature type="compositionally biased region" description="Polar residues" evidence="1">
    <location>
        <begin position="236"/>
        <end position="253"/>
    </location>
</feature>
<keyword evidence="4" id="KW-1185">Reference proteome</keyword>
<evidence type="ECO:0000313" key="3">
    <source>
        <dbReference type="EMBL" id="RLL95575.1"/>
    </source>
</evidence>
<keyword evidence="2" id="KW-1133">Transmembrane helix</keyword>
<dbReference type="EMBL" id="NIDN02000146">
    <property type="protein sequence ID" value="RLL95575.1"/>
    <property type="molecule type" value="Genomic_DNA"/>
</dbReference>
<sequence length="703" mass="76391">MRSTGPSTNRSPRRRALHERSASQTNETSPSPSLRIVRDKDHEQEAHDVYSATPFPTKPEHILLPRPGKGQEYVHYPEFHAGEAPDQSTATLSSNASRAADNSLLEQSVGDPWDISSTIDPGNTPSQMWEDDPRSSNSSLPEPILPGEKSAYNRSVEGSDAGDSDENMTVLPTAAPSIKPVVSETPGPSRQPSGAQLASSNGSSPNVVTIGPPSSPSFVALDSSSLNFVRIGPASNPDSTTRSNSMTSLNSMGTVIRHIGAAPWTHGSSEEQSSRSHSFRSTPPYHPSVRSNSNSTRAPRGRSHSRSLTSSSRSGPPSDIQAIVDSGVFIQYPTILAPSSSGSWVDTSQSGSSSDRNLQELTPDQSSDRFKSHLSTVTSRWSAELDSSFASAADERSESSTAEPSRPSAALVRQRQGSSSLWLVSDSDRDEHLDHLSNLPARPTNPAVPSSLSSGSRKSSLRSDSNKRPGTSSSFVYNMLPTWAKMYYGLDGQTVNSALSVIDGSRPPTARPATSNSQALRTIPTASGRSRARTTSTMGSVRWMPPLDPRDPRSHWVKGLEADEKSDTTNNRLRHSWSPHLYPDRRVVGQKGKSWTAPSMDSRTEPLLGRRNMQVWSFCLGFVFPLAWFIAAFLPLPEKPDAVLDENGPELEMALKMRLHELARRRYANARWWRNLNRWMSPLGLVIIAIVVTLAVVGSTVGF</sequence>
<evidence type="ECO:0000256" key="1">
    <source>
        <dbReference type="SAM" id="MobiDB-lite"/>
    </source>
</evidence>
<accession>A0A3R7IHG7</accession>